<dbReference type="SUPFAM" id="SSF53098">
    <property type="entry name" value="Ribonuclease H-like"/>
    <property type="match status" value="1"/>
</dbReference>
<keyword evidence="3" id="KW-1185">Reference proteome</keyword>
<evidence type="ECO:0000313" key="3">
    <source>
        <dbReference type="Proteomes" id="UP000230750"/>
    </source>
</evidence>
<dbReference type="GO" id="GO:0003676">
    <property type="term" value="F:nucleic acid binding"/>
    <property type="evidence" value="ECO:0007669"/>
    <property type="project" value="InterPro"/>
</dbReference>
<dbReference type="Gene3D" id="3.30.420.10">
    <property type="entry name" value="Ribonuclease H-like superfamily/Ribonuclease H"/>
    <property type="match status" value="1"/>
</dbReference>
<comment type="caution">
    <text evidence="2">The sequence shown here is derived from an EMBL/GenBank/DDBJ whole genome shotgun (WGS) entry which is preliminary data.</text>
</comment>
<dbReference type="Pfam" id="PF00665">
    <property type="entry name" value="rve"/>
    <property type="match status" value="1"/>
</dbReference>
<dbReference type="PANTHER" id="PTHR46585:SF1">
    <property type="entry name" value="CHROMO DOMAIN-CONTAINING PROTEIN"/>
    <property type="match status" value="1"/>
</dbReference>
<dbReference type="STRING" id="307972.A0A2G8K724"/>
<evidence type="ECO:0000313" key="2">
    <source>
        <dbReference type="EMBL" id="PIK43826.1"/>
    </source>
</evidence>
<dbReference type="AlphaFoldDB" id="A0A2G8K724"/>
<proteinExistence type="predicted"/>
<protein>
    <recommendedName>
        <fullName evidence="1">Integrase catalytic domain-containing protein</fullName>
    </recommendedName>
</protein>
<organism evidence="2 3">
    <name type="scientific">Stichopus japonicus</name>
    <name type="common">Sea cucumber</name>
    <dbReference type="NCBI Taxonomy" id="307972"/>
    <lineage>
        <taxon>Eukaryota</taxon>
        <taxon>Metazoa</taxon>
        <taxon>Echinodermata</taxon>
        <taxon>Eleutherozoa</taxon>
        <taxon>Echinozoa</taxon>
        <taxon>Holothuroidea</taxon>
        <taxon>Aspidochirotacea</taxon>
        <taxon>Aspidochirotida</taxon>
        <taxon>Stichopodidae</taxon>
        <taxon>Apostichopus</taxon>
    </lineage>
</organism>
<dbReference type="EMBL" id="MRZV01000822">
    <property type="protein sequence ID" value="PIK43826.1"/>
    <property type="molecule type" value="Genomic_DNA"/>
</dbReference>
<accession>A0A2G8K724</accession>
<sequence length="860" mass="98149">MRQMEEYLENLYYDPSHPAAFGGVGAIQQAAKNDGRKIRASDIKEWLSSRDTYTLHKPSRKKFRRNRVIVSGIDSQWQADLVDVSSFAKHNKGSRYILTCIDIFSKFAWARPLQTKTGKSIAHAFRSIFDEQHRKPVTLQTDKGSEFTNQHFQRFLRANKVRFFTTNNETKASIVERFNRTLKTKMWRYFTANGTRVFVNVLDKFLEGYNGRIHRSIGIAPLDVNRNNQEKVWQKLYGLNEDISKQSFRFNVEDPVRISMTTQPFRKSYLPQWTEEVFTVSERIPRNPPVYRIKDYDGEPIKEPHAVGHSKVALLRVINVTGKFGDDTSIEKGQWIEYHPIANITDNGPLEFNISGSGEEYIDLAQTQLYVKAKITQANGDDLANTSSVGPVNLFIQLFSQVDVSLNERLISTSTPTYPYRAMIETLLSYGSEAKQSYLTSGLFYKDTAGRMDEPSPLATDDVVNFGLKKRHSFINESKTVDMLGCIHSDIFFQEKYLLNGVTMKLKLIRSKDEFCLMSGDADEKYKVIIIDASLFVRKVKLNPAVSLGHERALEKSTAKYPTVTKRVIVGCVRNTAFNGSYQQNPFNFNHFGANFLAVYLDGEQIPHKPLKPNFGAASDGTYIRAYHTLFSGTDKANHDEGNAISREEYSKGYTLYAFDLTPDLSSGGHFNLVKQGNLRMELQFNKPLTTTINVIVYAELDNIIEIDRARVFPSDHLNDFEPNLPCAIVVNTDPSYLPGAHWVAIFISKDNHGEYFDSYGLPPLTPEIQTFLDRNCYNQRFNDKSLQGLYSTVCGQYVIFYLLHKSRGLSMENITSWFTPRSEINDTMVYGFIDRHFPCIEYPMHRTSKGCQTATSGLK</sequence>
<dbReference type="InterPro" id="IPR036397">
    <property type="entry name" value="RNaseH_sf"/>
</dbReference>
<reference evidence="2 3" key="1">
    <citation type="journal article" date="2017" name="PLoS Biol.">
        <title>The sea cucumber genome provides insights into morphological evolution and visceral regeneration.</title>
        <authorList>
            <person name="Zhang X."/>
            <person name="Sun L."/>
            <person name="Yuan J."/>
            <person name="Sun Y."/>
            <person name="Gao Y."/>
            <person name="Zhang L."/>
            <person name="Li S."/>
            <person name="Dai H."/>
            <person name="Hamel J.F."/>
            <person name="Liu C."/>
            <person name="Yu Y."/>
            <person name="Liu S."/>
            <person name="Lin W."/>
            <person name="Guo K."/>
            <person name="Jin S."/>
            <person name="Xu P."/>
            <person name="Storey K.B."/>
            <person name="Huan P."/>
            <person name="Zhang T."/>
            <person name="Zhou Y."/>
            <person name="Zhang J."/>
            <person name="Lin C."/>
            <person name="Li X."/>
            <person name="Xing L."/>
            <person name="Huo D."/>
            <person name="Sun M."/>
            <person name="Wang L."/>
            <person name="Mercier A."/>
            <person name="Li F."/>
            <person name="Yang H."/>
            <person name="Xiang J."/>
        </authorList>
    </citation>
    <scope>NUCLEOTIDE SEQUENCE [LARGE SCALE GENOMIC DNA]</scope>
    <source>
        <strain evidence="2">Shaxun</strain>
        <tissue evidence="2">Muscle</tissue>
    </source>
</reference>
<dbReference type="PROSITE" id="PS50994">
    <property type="entry name" value="INTEGRASE"/>
    <property type="match status" value="1"/>
</dbReference>
<name>A0A2G8K724_STIJA</name>
<dbReference type="PANTHER" id="PTHR46585">
    <property type="entry name" value="INTEGRASE CORE DOMAIN CONTAINING PROTEIN"/>
    <property type="match status" value="1"/>
</dbReference>
<dbReference type="Gene3D" id="3.40.395.10">
    <property type="entry name" value="Adenoviral Proteinase, Chain A"/>
    <property type="match status" value="1"/>
</dbReference>
<dbReference type="Proteomes" id="UP000230750">
    <property type="component" value="Unassembled WGS sequence"/>
</dbReference>
<dbReference type="InterPro" id="IPR001584">
    <property type="entry name" value="Integrase_cat-core"/>
</dbReference>
<dbReference type="OrthoDB" id="5979489at2759"/>
<gene>
    <name evidence="2" type="ORF">BSL78_19311</name>
</gene>
<feature type="domain" description="Integrase catalytic" evidence="1">
    <location>
        <begin position="54"/>
        <end position="229"/>
    </location>
</feature>
<dbReference type="GO" id="GO:0015074">
    <property type="term" value="P:DNA integration"/>
    <property type="evidence" value="ECO:0007669"/>
    <property type="project" value="InterPro"/>
</dbReference>
<evidence type="ECO:0000259" key="1">
    <source>
        <dbReference type="PROSITE" id="PS50994"/>
    </source>
</evidence>
<dbReference type="InterPro" id="IPR012337">
    <property type="entry name" value="RNaseH-like_sf"/>
</dbReference>